<name>A0A1N7M5Y2_9BACL</name>
<organism evidence="1 2">
    <name type="scientific">Alicyclobacillus vulcanalis</name>
    <dbReference type="NCBI Taxonomy" id="252246"/>
    <lineage>
        <taxon>Bacteria</taxon>
        <taxon>Bacillati</taxon>
        <taxon>Bacillota</taxon>
        <taxon>Bacilli</taxon>
        <taxon>Bacillales</taxon>
        <taxon>Alicyclobacillaceae</taxon>
        <taxon>Alicyclobacillus</taxon>
    </lineage>
</organism>
<evidence type="ECO:0000313" key="2">
    <source>
        <dbReference type="Proteomes" id="UP000186156"/>
    </source>
</evidence>
<keyword evidence="2" id="KW-1185">Reference proteome</keyword>
<protein>
    <submittedName>
        <fullName evidence="1">Uncharacterized protein</fullName>
    </submittedName>
</protein>
<sequence length="65" mass="7380">MSAPMLLKSQDILSNQGVPEWLSREYALFRSKVLDDEFPCYFVTAAERAGHLRYPTSTRTGVICL</sequence>
<dbReference type="EMBL" id="FTOO01000004">
    <property type="protein sequence ID" value="SIS81433.1"/>
    <property type="molecule type" value="Genomic_DNA"/>
</dbReference>
<proteinExistence type="predicted"/>
<evidence type="ECO:0000313" key="1">
    <source>
        <dbReference type="EMBL" id="SIS81433.1"/>
    </source>
</evidence>
<dbReference type="AlphaFoldDB" id="A0A1N7M5Y2"/>
<dbReference type="Proteomes" id="UP000186156">
    <property type="component" value="Unassembled WGS sequence"/>
</dbReference>
<reference evidence="2" key="1">
    <citation type="submission" date="2017-01" db="EMBL/GenBank/DDBJ databases">
        <authorList>
            <person name="Varghese N."/>
            <person name="Submissions S."/>
        </authorList>
    </citation>
    <scope>NUCLEOTIDE SEQUENCE [LARGE SCALE GENOMIC DNA]</scope>
    <source>
        <strain evidence="2">DSM 16176</strain>
    </source>
</reference>
<accession>A0A1N7M5Y2</accession>
<gene>
    <name evidence="1" type="ORF">SAMN05421799_104247</name>
</gene>